<name>A0ABR8YLF7_9MICC</name>
<keyword evidence="4 7" id="KW-1133">Transmembrane helix</keyword>
<feature type="transmembrane region" description="Helical" evidence="7">
    <location>
        <begin position="214"/>
        <end position="237"/>
    </location>
</feature>
<sequence length="273" mass="27707">MDSTLLSIGPAAWLLLAVLLLTAGLVSALLLARSPWAVLAAGARAVLQLAVVALLISQLAGHPAAAAAFVLLMFSVASFTAGRRVTTGRRGLLMAVPIAAGVLPVLGLMLASGVLPLSALALIAVAGQLIGGAMTASTLAGRRLLGELQQRSGEVEAALALGFPDPEARMLILRPVAGEALIPALDQTRTVGLVTLPGAFVGLILGGASPVDAALVQLLVLVALLAVEALAIAVVLFGCTHGWWRPQAPAARGSGAAERKTHWLKRPARASRA</sequence>
<evidence type="ECO:0000256" key="6">
    <source>
        <dbReference type="SAM" id="MobiDB-lite"/>
    </source>
</evidence>
<proteinExistence type="inferred from homology"/>
<feature type="transmembrane region" description="Helical" evidence="7">
    <location>
        <begin position="117"/>
        <end position="141"/>
    </location>
</feature>
<evidence type="ECO:0000256" key="7">
    <source>
        <dbReference type="SAM" id="Phobius"/>
    </source>
</evidence>
<feature type="transmembrane region" description="Helical" evidence="7">
    <location>
        <begin position="62"/>
        <end position="80"/>
    </location>
</feature>
<feature type="transmembrane region" description="Helical" evidence="7">
    <location>
        <begin position="38"/>
        <end position="56"/>
    </location>
</feature>
<dbReference type="EMBL" id="JACSQC010000007">
    <property type="protein sequence ID" value="MBD8045074.1"/>
    <property type="molecule type" value="Genomic_DNA"/>
</dbReference>
<evidence type="ECO:0000256" key="1">
    <source>
        <dbReference type="ARBA" id="ARBA00004141"/>
    </source>
</evidence>
<reference evidence="8 9" key="1">
    <citation type="submission" date="2020-08" db="EMBL/GenBank/DDBJ databases">
        <title>A Genomic Blueprint of the Chicken Gut Microbiome.</title>
        <authorList>
            <person name="Gilroy R."/>
            <person name="Ravi A."/>
            <person name="Getino M."/>
            <person name="Pursley I."/>
            <person name="Horton D.L."/>
            <person name="Alikhan N.-F."/>
            <person name="Baker D."/>
            <person name="Gharbi K."/>
            <person name="Hall N."/>
            <person name="Watson M."/>
            <person name="Adriaenssens E.M."/>
            <person name="Foster-Nyarko E."/>
            <person name="Jarju S."/>
            <person name="Secka A."/>
            <person name="Antonio M."/>
            <person name="Oren A."/>
            <person name="Chaudhuri R."/>
            <person name="La Ragione R.M."/>
            <person name="Hildebrand F."/>
            <person name="Pallen M.J."/>
        </authorList>
    </citation>
    <scope>NUCLEOTIDE SEQUENCE [LARGE SCALE GENOMIC DNA]</scope>
    <source>
        <strain evidence="8 9">Sa2BUA2</strain>
    </source>
</reference>
<accession>A0ABR8YLF7</accession>
<keyword evidence="5 7" id="KW-0472">Membrane</keyword>
<protein>
    <submittedName>
        <fullName evidence="8">ABC transporter permease</fullName>
    </submittedName>
</protein>
<dbReference type="PANTHER" id="PTHR30028:SF0">
    <property type="entry name" value="PROTEIN ALUMINUM SENSITIVE 3"/>
    <property type="match status" value="1"/>
</dbReference>
<feature type="transmembrane region" description="Helical" evidence="7">
    <location>
        <begin position="190"/>
        <end position="208"/>
    </location>
</feature>
<dbReference type="InterPro" id="IPR005226">
    <property type="entry name" value="UPF0014_fam"/>
</dbReference>
<dbReference type="PANTHER" id="PTHR30028">
    <property type="entry name" value="UPF0014 INNER MEMBRANE PROTEIN YBBM-RELATED"/>
    <property type="match status" value="1"/>
</dbReference>
<feature type="region of interest" description="Disordered" evidence="6">
    <location>
        <begin position="249"/>
        <end position="273"/>
    </location>
</feature>
<feature type="transmembrane region" description="Helical" evidence="7">
    <location>
        <begin position="12"/>
        <end position="31"/>
    </location>
</feature>
<dbReference type="Proteomes" id="UP000652763">
    <property type="component" value="Unassembled WGS sequence"/>
</dbReference>
<organism evidence="8 9">
    <name type="scientific">Arthrobacter pullicola</name>
    <dbReference type="NCBI Taxonomy" id="2762224"/>
    <lineage>
        <taxon>Bacteria</taxon>
        <taxon>Bacillati</taxon>
        <taxon>Actinomycetota</taxon>
        <taxon>Actinomycetes</taxon>
        <taxon>Micrococcales</taxon>
        <taxon>Micrococcaceae</taxon>
        <taxon>Arthrobacter</taxon>
    </lineage>
</organism>
<dbReference type="Pfam" id="PF03649">
    <property type="entry name" value="UPF0014"/>
    <property type="match status" value="1"/>
</dbReference>
<evidence type="ECO:0000256" key="5">
    <source>
        <dbReference type="ARBA" id="ARBA00023136"/>
    </source>
</evidence>
<keyword evidence="9" id="KW-1185">Reference proteome</keyword>
<comment type="subcellular location">
    <subcellularLocation>
        <location evidence="1">Membrane</location>
        <topology evidence="1">Multi-pass membrane protein</topology>
    </subcellularLocation>
</comment>
<evidence type="ECO:0000256" key="3">
    <source>
        <dbReference type="ARBA" id="ARBA00022692"/>
    </source>
</evidence>
<evidence type="ECO:0000256" key="4">
    <source>
        <dbReference type="ARBA" id="ARBA00022989"/>
    </source>
</evidence>
<keyword evidence="3 7" id="KW-0812">Transmembrane</keyword>
<evidence type="ECO:0000313" key="9">
    <source>
        <dbReference type="Proteomes" id="UP000652763"/>
    </source>
</evidence>
<feature type="compositionally biased region" description="Basic residues" evidence="6">
    <location>
        <begin position="262"/>
        <end position="273"/>
    </location>
</feature>
<comment type="similarity">
    <text evidence="2">Belongs to the UPF0014 family.</text>
</comment>
<gene>
    <name evidence="8" type="ORF">H9638_14775</name>
</gene>
<feature type="transmembrane region" description="Helical" evidence="7">
    <location>
        <begin position="92"/>
        <end position="111"/>
    </location>
</feature>
<evidence type="ECO:0000313" key="8">
    <source>
        <dbReference type="EMBL" id="MBD8045074.1"/>
    </source>
</evidence>
<comment type="caution">
    <text evidence="8">The sequence shown here is derived from an EMBL/GenBank/DDBJ whole genome shotgun (WGS) entry which is preliminary data.</text>
</comment>
<evidence type="ECO:0000256" key="2">
    <source>
        <dbReference type="ARBA" id="ARBA00005268"/>
    </source>
</evidence>
<dbReference type="RefSeq" id="WP_191748626.1">
    <property type="nucleotide sequence ID" value="NZ_JACSQC010000007.1"/>
</dbReference>